<evidence type="ECO:0000313" key="3">
    <source>
        <dbReference type="Proteomes" id="UP000325081"/>
    </source>
</evidence>
<dbReference type="Proteomes" id="UP000325081">
    <property type="component" value="Unassembled WGS sequence"/>
</dbReference>
<dbReference type="AlphaFoldDB" id="A0A5A7Q5R5"/>
<dbReference type="EMBL" id="BKCP01005927">
    <property type="protein sequence ID" value="GER40589.1"/>
    <property type="molecule type" value="Genomic_DNA"/>
</dbReference>
<evidence type="ECO:0000313" key="2">
    <source>
        <dbReference type="EMBL" id="GER40589.1"/>
    </source>
</evidence>
<feature type="compositionally biased region" description="Polar residues" evidence="1">
    <location>
        <begin position="216"/>
        <end position="233"/>
    </location>
</feature>
<gene>
    <name evidence="2" type="ORF">STAS_17273</name>
</gene>
<comment type="caution">
    <text evidence="2">The sequence shown here is derived from an EMBL/GenBank/DDBJ whole genome shotgun (WGS) entry which is preliminary data.</text>
</comment>
<feature type="compositionally biased region" description="Low complexity" evidence="1">
    <location>
        <begin position="98"/>
        <end position="120"/>
    </location>
</feature>
<feature type="region of interest" description="Disordered" evidence="1">
    <location>
        <begin position="67"/>
        <end position="132"/>
    </location>
</feature>
<name>A0A5A7Q5R5_STRAF</name>
<reference evidence="3" key="1">
    <citation type="journal article" date="2019" name="Curr. Biol.">
        <title>Genome Sequence of Striga asiatica Provides Insight into the Evolution of Plant Parasitism.</title>
        <authorList>
            <person name="Yoshida S."/>
            <person name="Kim S."/>
            <person name="Wafula E.K."/>
            <person name="Tanskanen J."/>
            <person name="Kim Y.M."/>
            <person name="Honaas L."/>
            <person name="Yang Z."/>
            <person name="Spallek T."/>
            <person name="Conn C.E."/>
            <person name="Ichihashi Y."/>
            <person name="Cheong K."/>
            <person name="Cui S."/>
            <person name="Der J.P."/>
            <person name="Gundlach H."/>
            <person name="Jiao Y."/>
            <person name="Hori C."/>
            <person name="Ishida J.K."/>
            <person name="Kasahara H."/>
            <person name="Kiba T."/>
            <person name="Kim M.S."/>
            <person name="Koo N."/>
            <person name="Laohavisit A."/>
            <person name="Lee Y.H."/>
            <person name="Lumba S."/>
            <person name="McCourt P."/>
            <person name="Mortimer J.C."/>
            <person name="Mutuku J.M."/>
            <person name="Nomura T."/>
            <person name="Sasaki-Sekimoto Y."/>
            <person name="Seto Y."/>
            <person name="Wang Y."/>
            <person name="Wakatake T."/>
            <person name="Sakakibara H."/>
            <person name="Demura T."/>
            <person name="Yamaguchi S."/>
            <person name="Yoneyama K."/>
            <person name="Manabe R.I."/>
            <person name="Nelson D.C."/>
            <person name="Schulman A.H."/>
            <person name="Timko M.P."/>
            <person name="dePamphilis C.W."/>
            <person name="Choi D."/>
            <person name="Shirasu K."/>
        </authorList>
    </citation>
    <scope>NUCLEOTIDE SEQUENCE [LARGE SCALE GENOMIC DNA]</scope>
    <source>
        <strain evidence="3">cv. UVA1</strain>
    </source>
</reference>
<organism evidence="2 3">
    <name type="scientific">Striga asiatica</name>
    <name type="common">Asiatic witchweed</name>
    <name type="synonym">Buchnera asiatica</name>
    <dbReference type="NCBI Taxonomy" id="4170"/>
    <lineage>
        <taxon>Eukaryota</taxon>
        <taxon>Viridiplantae</taxon>
        <taxon>Streptophyta</taxon>
        <taxon>Embryophyta</taxon>
        <taxon>Tracheophyta</taxon>
        <taxon>Spermatophyta</taxon>
        <taxon>Magnoliopsida</taxon>
        <taxon>eudicotyledons</taxon>
        <taxon>Gunneridae</taxon>
        <taxon>Pentapetalae</taxon>
        <taxon>asterids</taxon>
        <taxon>lamiids</taxon>
        <taxon>Lamiales</taxon>
        <taxon>Orobanchaceae</taxon>
        <taxon>Buchnereae</taxon>
        <taxon>Striga</taxon>
    </lineage>
</organism>
<feature type="region of interest" description="Disordered" evidence="1">
    <location>
        <begin position="213"/>
        <end position="243"/>
    </location>
</feature>
<dbReference type="GO" id="GO:0009786">
    <property type="term" value="P:regulation of asymmetric cell division"/>
    <property type="evidence" value="ECO:0007669"/>
    <property type="project" value="InterPro"/>
</dbReference>
<keyword evidence="3" id="KW-1185">Reference proteome</keyword>
<dbReference type="InterPro" id="IPR040378">
    <property type="entry name" value="BASL"/>
</dbReference>
<dbReference type="PANTHER" id="PTHR33914:SF2">
    <property type="entry name" value="OS02G0582100 PROTEIN"/>
    <property type="match status" value="1"/>
</dbReference>
<dbReference type="PANTHER" id="PTHR33914">
    <property type="entry name" value="18S PRE-RIBOSOMAL ASSEMBLY PROTEIN GAR2-LIKE PROTEIN"/>
    <property type="match status" value="1"/>
</dbReference>
<sequence>MLCPVLKREKEGLFGFYCGFLKREEGLSKVFHPNSEQDSAMKEDLNSTIGDSKLTFEVNGNYESWNSKLTDEFPTDNQNEPRNSTVNEYQKGPFYLPSCPNEDAESSSSSCSNENLTSSEDSPISNQNEVKDSVLTEPDTFIDKKVLETNFHAVKDICVDEGVKKSSKVGEKNPFESTKEANNGMEIFSSHESANSSSLDCTDEITGDELGRAKLSSESYPANDLTSSVGTDKTVSDCLDGEGNKAERLLPDQVVARERDAQTNSLSYNNKVESKIITFDFDPKLPGTAGESNGKSRNAIIHEDGNFRGFGSSVAKVNDSEPVLDRGKYEHDESSFANADFAPHSGPIPFSGSVSFRSDGSAASERSFAFPILQSEWNSSPVRMTKADRRHLRKHKFWRPSLLCFLLIMLPTCASDQVAVQISIGQHGDSAVENAKSTKTLLPRKLKVQQDTSLNDKDNIVPGKKLMEASSENKLEAENEEKVVHKYEATSKGEWVDGPNKSEYYTMDYNWLKRRRPIHNKHIPLDHSIP</sequence>
<dbReference type="OrthoDB" id="894015at2759"/>
<accession>A0A5A7Q5R5</accession>
<feature type="compositionally biased region" description="Polar residues" evidence="1">
    <location>
        <begin position="75"/>
        <end position="88"/>
    </location>
</feature>
<proteinExistence type="predicted"/>
<protein>
    <submittedName>
        <fullName evidence="2">18S pre-ribosomal assembly protein gar2-related</fullName>
    </submittedName>
</protein>
<evidence type="ECO:0000256" key="1">
    <source>
        <dbReference type="SAM" id="MobiDB-lite"/>
    </source>
</evidence>